<keyword evidence="1" id="KW-0812">Transmembrane</keyword>
<keyword evidence="1" id="KW-0472">Membrane</keyword>
<feature type="transmembrane region" description="Helical" evidence="1">
    <location>
        <begin position="16"/>
        <end position="35"/>
    </location>
</feature>
<evidence type="ECO:0000313" key="2">
    <source>
        <dbReference type="EMBL" id="MBV2131952.1"/>
    </source>
</evidence>
<protein>
    <submittedName>
        <fullName evidence="2">Cyd operon YbgE family protein</fullName>
    </submittedName>
</protein>
<keyword evidence="1" id="KW-1133">Transmembrane helix</keyword>
<gene>
    <name evidence="2" type="ORF">KRX52_03960</name>
</gene>
<proteinExistence type="predicted"/>
<keyword evidence="3" id="KW-1185">Reference proteome</keyword>
<name>A0ABS6MT24_9GAMM</name>
<dbReference type="Pfam" id="PF09600">
    <property type="entry name" value="Cyd_oper_YbgE"/>
    <property type="match status" value="1"/>
</dbReference>
<dbReference type="InterPro" id="IPR011846">
    <property type="entry name" value="Cyd_oper_YbgE"/>
</dbReference>
<dbReference type="RefSeq" id="WP_217679866.1">
    <property type="nucleotide sequence ID" value="NZ_JAHRGL010000011.1"/>
</dbReference>
<organism evidence="2 3">
    <name type="scientific">Geopseudomonas aromaticivorans</name>
    <dbReference type="NCBI Taxonomy" id="2849492"/>
    <lineage>
        <taxon>Bacteria</taxon>
        <taxon>Pseudomonadati</taxon>
        <taxon>Pseudomonadota</taxon>
        <taxon>Gammaproteobacteria</taxon>
        <taxon>Pseudomonadales</taxon>
        <taxon>Pseudomonadaceae</taxon>
        <taxon>Geopseudomonas</taxon>
    </lineage>
</organism>
<sequence length="98" mass="10825">MSSDAHPRLQRGGSRALSLLLATPLALVLLIHPAAMLDSEGRYSHGLLMLVMWGVSCGFIHGVGFDPYSRLWRTIFHPLGGWLLMGLGYLILWRASHS</sequence>
<feature type="transmembrane region" description="Helical" evidence="1">
    <location>
        <begin position="71"/>
        <end position="92"/>
    </location>
</feature>
<comment type="caution">
    <text evidence="2">The sequence shown here is derived from an EMBL/GenBank/DDBJ whole genome shotgun (WGS) entry which is preliminary data.</text>
</comment>
<dbReference type="EMBL" id="JAHRGL010000011">
    <property type="protein sequence ID" value="MBV2131952.1"/>
    <property type="molecule type" value="Genomic_DNA"/>
</dbReference>
<accession>A0ABS6MT24</accession>
<reference evidence="2 3" key="1">
    <citation type="submission" date="2021-06" db="EMBL/GenBank/DDBJ databases">
        <title>Differences between aerobic and microaerobic xylene degrading microbial communities.</title>
        <authorList>
            <person name="Banerjee S."/>
            <person name="Tancsics A."/>
        </authorList>
    </citation>
    <scope>NUCLEOTIDE SEQUENCE [LARGE SCALE GENOMIC DNA]</scope>
    <source>
        <strain evidence="2 3">MAP12</strain>
    </source>
</reference>
<evidence type="ECO:0000256" key="1">
    <source>
        <dbReference type="SAM" id="Phobius"/>
    </source>
</evidence>
<dbReference type="Proteomes" id="UP000813068">
    <property type="component" value="Unassembled WGS sequence"/>
</dbReference>
<evidence type="ECO:0000313" key="3">
    <source>
        <dbReference type="Proteomes" id="UP000813068"/>
    </source>
</evidence>
<feature type="transmembrane region" description="Helical" evidence="1">
    <location>
        <begin position="47"/>
        <end position="65"/>
    </location>
</feature>